<gene>
    <name evidence="2" type="ordered locus">Thal_1336</name>
</gene>
<dbReference type="RefSeq" id="WP_012992373.1">
    <property type="nucleotide sequence ID" value="NC_013894.1"/>
</dbReference>
<accession>D3SMI7</accession>
<dbReference type="Proteomes" id="UP000002043">
    <property type="component" value="Chromosome"/>
</dbReference>
<dbReference type="EMBL" id="CP001931">
    <property type="protein sequence ID" value="ADC89967.1"/>
    <property type="molecule type" value="Genomic_DNA"/>
</dbReference>
<sequence length="78" mass="9375">MKRLSLLLLLGSMAVSFAHEEIKAYIGLGTPYCYERKVVYIERPPYYYYPAPAKVIIIEKHKHKHKHWKKVKIWEEED</sequence>
<name>D3SMI7_THEAH</name>
<evidence type="ECO:0000313" key="3">
    <source>
        <dbReference type="Proteomes" id="UP000002043"/>
    </source>
</evidence>
<organism evidence="2 3">
    <name type="scientific">Thermocrinis albus (strain DSM 14484 / JCM 11386 / HI 11/12)</name>
    <dbReference type="NCBI Taxonomy" id="638303"/>
    <lineage>
        <taxon>Bacteria</taxon>
        <taxon>Pseudomonadati</taxon>
        <taxon>Aquificota</taxon>
        <taxon>Aquificia</taxon>
        <taxon>Aquificales</taxon>
        <taxon>Aquificaceae</taxon>
        <taxon>Thermocrinis</taxon>
    </lineage>
</organism>
<feature type="signal peptide" evidence="1">
    <location>
        <begin position="1"/>
        <end position="18"/>
    </location>
</feature>
<evidence type="ECO:0000313" key="2">
    <source>
        <dbReference type="EMBL" id="ADC89967.1"/>
    </source>
</evidence>
<evidence type="ECO:0000256" key="1">
    <source>
        <dbReference type="SAM" id="SignalP"/>
    </source>
</evidence>
<dbReference type="STRING" id="638303.Thal_1336"/>
<dbReference type="AlphaFoldDB" id="D3SMI7"/>
<keyword evidence="1" id="KW-0732">Signal</keyword>
<dbReference type="HOGENOM" id="CLU_2620878_0_0_0"/>
<proteinExistence type="predicted"/>
<dbReference type="KEGG" id="tal:Thal_1336"/>
<feature type="chain" id="PRO_5003050370" evidence="1">
    <location>
        <begin position="19"/>
        <end position="78"/>
    </location>
</feature>
<reference evidence="3" key="1">
    <citation type="journal article" date="2010" name="Stand. Genomic Sci.">
        <title>Complete genome sequence of Thermocrinis albus type strain (HI 11/12T).</title>
        <authorList>
            <person name="Wirth R."/>
            <person name="Sikorski J."/>
            <person name="Brambilla E."/>
            <person name="Misra M."/>
            <person name="Lapidus A."/>
            <person name="Copeland A."/>
            <person name="Nolan M."/>
            <person name="Lucas S."/>
            <person name="Chen F."/>
            <person name="Tice H."/>
            <person name="Cheng J.F."/>
            <person name="Han C."/>
            <person name="Detter J.C."/>
            <person name="Tapia R."/>
            <person name="Bruce D."/>
            <person name="Goodwin L."/>
            <person name="Pitluck S."/>
            <person name="Pati A."/>
            <person name="Anderson I."/>
            <person name="Ivanova N."/>
            <person name="Mavromatis K."/>
            <person name="Mikhailova N."/>
            <person name="Chen A."/>
            <person name="Palaniappan K."/>
            <person name="Bilek Y."/>
            <person name="Hader T."/>
            <person name="Land M."/>
            <person name="Hauser L."/>
            <person name="Chang Y.J."/>
            <person name="Jeffries C.D."/>
            <person name="Tindall B.J."/>
            <person name="Rohde M."/>
            <person name="Goker M."/>
            <person name="Bristow J."/>
            <person name="Eisen J.A."/>
            <person name="Markowitz V."/>
            <person name="Hugenholtz P."/>
            <person name="Kyrpides N.C."/>
            <person name="Klenk H.P."/>
        </authorList>
    </citation>
    <scope>NUCLEOTIDE SEQUENCE [LARGE SCALE GENOMIC DNA]</scope>
    <source>
        <strain evidence="3">DSM 14484 / JCM 11386 / HI 11/12</strain>
    </source>
</reference>
<protein>
    <submittedName>
        <fullName evidence="2">Uncharacterized protein</fullName>
    </submittedName>
</protein>
<keyword evidence="3" id="KW-1185">Reference proteome</keyword>